<organism evidence="1 2">
    <name type="scientific">Helicobacter valdiviensis</name>
    <dbReference type="NCBI Taxonomy" id="1458358"/>
    <lineage>
        <taxon>Bacteria</taxon>
        <taxon>Pseudomonadati</taxon>
        <taxon>Campylobacterota</taxon>
        <taxon>Epsilonproteobacteria</taxon>
        <taxon>Campylobacterales</taxon>
        <taxon>Helicobacteraceae</taxon>
        <taxon>Helicobacter</taxon>
    </lineage>
</organism>
<evidence type="ECO:0008006" key="3">
    <source>
        <dbReference type="Google" id="ProtNLM"/>
    </source>
</evidence>
<reference evidence="1 2" key="1">
    <citation type="submission" date="2017-03" db="EMBL/GenBank/DDBJ databases">
        <title>Genomic and clinical evidence uncovers the enterohepatic species Helicobacter valdiviensis as a potential human intestinal pathogen.</title>
        <authorList>
            <person name="Fresia P."/>
            <person name="Jara R."/>
            <person name="Sierra R."/>
            <person name="Ferres I."/>
            <person name="Greif G."/>
            <person name="Iraola G."/>
            <person name="Collado L."/>
        </authorList>
    </citation>
    <scope>NUCLEOTIDE SEQUENCE [LARGE SCALE GENOMIC DNA]</scope>
    <source>
        <strain evidence="1 2">WBE14</strain>
    </source>
</reference>
<evidence type="ECO:0000313" key="2">
    <source>
        <dbReference type="Proteomes" id="UP000249746"/>
    </source>
</evidence>
<accession>A0A2W6MVH3</accession>
<dbReference type="RefSeq" id="WP_111229388.1">
    <property type="nucleotide sequence ID" value="NZ_NBIU01000006.1"/>
</dbReference>
<dbReference type="EMBL" id="NBIU01000006">
    <property type="protein sequence ID" value="PZT48505.1"/>
    <property type="molecule type" value="Genomic_DNA"/>
</dbReference>
<sequence length="606" mass="70228">MEGALYATKDPYGLVCEMQAKNNQEYDYEILRITTHAKHKGNIRSFAYSELSHFNNGVEFLLYEEIYQTFEIRLKQKEIKYFSWCPITEEKALDLEAVLSLEEGLVYDEKIKDKLIQELYKEMVKEGLLVGIRILPIFLKQLDEIIEQIKTQEYPSSITFKVAKGIVGRESQMDKMVLKHPIFQTSQQEMYYEKPVQKDSLLFYYKRGIKGVKGRNLKGEILETSAKNIHKNMPKILEGIYTKQTDEGYLAYAKQYGYLFKSGNEFGVFNEIRLQEISLKTTGNLQANLKEDISLHIRNFDKLQDSIGENIELCANSIQVDGNVGKSSISAHTIEVQGQTHLKTNIQAHNATLSNLKGSIKGEVVCVDSLENGKIKAKVAIVNQCMGGKIIADKIYIKNLKSYNEIYPKEELVIGEISGDMNLLEISTEDKEGMCENEVILSQDINELRTKLQHLLLNMEHSYSYINKNQSNVFVLKNSLNGQKMPANIMNIIHKYEEILQKYKENLKEYQDLIRLIFHLEGKRQKIEDAIMDIKCVIMGMANGKDNLLRYKIKNANQKELRYMLDGTKYKYFSLNKLEDNGLFRLQKEEEYKENKIAWINYYQTF</sequence>
<dbReference type="Proteomes" id="UP000249746">
    <property type="component" value="Unassembled WGS sequence"/>
</dbReference>
<keyword evidence="2" id="KW-1185">Reference proteome</keyword>
<comment type="caution">
    <text evidence="1">The sequence shown here is derived from an EMBL/GenBank/DDBJ whole genome shotgun (WGS) entry which is preliminary data.</text>
</comment>
<protein>
    <recommendedName>
        <fullName evidence="3">DUF342 domain-containing protein</fullName>
    </recommendedName>
</protein>
<evidence type="ECO:0000313" key="1">
    <source>
        <dbReference type="EMBL" id="PZT48505.1"/>
    </source>
</evidence>
<dbReference type="OrthoDB" id="5353360at2"/>
<gene>
    <name evidence="1" type="ORF">B6S12_03255</name>
</gene>
<name>A0A2W6MVH3_9HELI</name>
<dbReference type="AlphaFoldDB" id="A0A2W6MVH3"/>
<proteinExistence type="predicted"/>